<dbReference type="SMART" id="SM00640">
    <property type="entry name" value="Glyco_32"/>
    <property type="match status" value="1"/>
</dbReference>
<dbReference type="AlphaFoldDB" id="A0A7X1F8M7"/>
<dbReference type="SUPFAM" id="SSF75005">
    <property type="entry name" value="Arabinanase/levansucrase/invertase"/>
    <property type="match status" value="1"/>
</dbReference>
<dbReference type="GO" id="GO:0005737">
    <property type="term" value="C:cytoplasm"/>
    <property type="evidence" value="ECO:0007669"/>
    <property type="project" value="TreeGrafter"/>
</dbReference>
<dbReference type="GO" id="GO:0004575">
    <property type="term" value="F:sucrose alpha-glucosidase activity"/>
    <property type="evidence" value="ECO:0007669"/>
    <property type="project" value="TreeGrafter"/>
</dbReference>
<dbReference type="InterPro" id="IPR013148">
    <property type="entry name" value="Glyco_hydro_32_N"/>
</dbReference>
<dbReference type="Gene3D" id="2.115.10.20">
    <property type="entry name" value="Glycosyl hydrolase domain, family 43"/>
    <property type="match status" value="1"/>
</dbReference>
<dbReference type="Proteomes" id="UP000520156">
    <property type="component" value="Unassembled WGS sequence"/>
</dbReference>
<evidence type="ECO:0000259" key="6">
    <source>
        <dbReference type="Pfam" id="PF08244"/>
    </source>
</evidence>
<comment type="caution">
    <text evidence="7">The sequence shown here is derived from an EMBL/GenBank/DDBJ whole genome shotgun (WGS) entry which is preliminary data.</text>
</comment>
<sequence>MTAVEAGPDAPRSSPRIDEAWRPAYHFTPPARWMNDPNGLVYLDGRYHLFYQYHPDSTLWGPMHWGHAVSPDLVHWTDRPVALAPDALGMIFSGSAAVDRTNSAGLAGELARQGSKPPLVALFTYHNEAVKQAGGLPERQGLAYSTDSGETWLKYSGNPVLRPGAGQRDFRDPKLLWHGASKSWVVTLAAGDHVAFFGSSDLKTWHPLSRFSTQHRPSDGVWECPDLIPIRVAGTSRTKWLLLHSVNPGGPNGGSATRYIVGDFDGTRFSPDPLFARAIARDGPRWLDWGRDNYAGVTWSGLPDDQDRVVLIGWMNNWDYADKVPTVSWRGAMTLPRELTLHRDVRYGYVLRTAPVRELRALEGESLVLGPQPVSQSLAVPLPESVVNQTKVEVTFTVAPGTTEVGLAWSNTAGDRYTFGYDAARNRWISDRRQSGIVDFSPRFASLDTAPRRNRSSVVRMTLYVDRASVEAFVDGGTTALTTTVFPRSPYTRLELYTKSGPARLLALRALPMRAAFPPGP</sequence>
<proteinExistence type="inferred from homology"/>
<dbReference type="PANTHER" id="PTHR42800">
    <property type="entry name" value="EXOINULINASE INUD (AFU_ORTHOLOGUE AFUA_5G00480)"/>
    <property type="match status" value="1"/>
</dbReference>
<dbReference type="InterPro" id="IPR001362">
    <property type="entry name" value="Glyco_hydro_32"/>
</dbReference>
<dbReference type="GO" id="GO:0005987">
    <property type="term" value="P:sucrose catabolic process"/>
    <property type="evidence" value="ECO:0007669"/>
    <property type="project" value="TreeGrafter"/>
</dbReference>
<dbReference type="CDD" id="cd18622">
    <property type="entry name" value="GH32_Inu-like"/>
    <property type="match status" value="1"/>
</dbReference>
<evidence type="ECO:0000313" key="7">
    <source>
        <dbReference type="EMBL" id="MBC2652393.1"/>
    </source>
</evidence>
<feature type="domain" description="Glycosyl hydrolase family 32 C-terminal" evidence="6">
    <location>
        <begin position="387"/>
        <end position="504"/>
    </location>
</feature>
<dbReference type="InterPro" id="IPR013320">
    <property type="entry name" value="ConA-like_dom_sf"/>
</dbReference>
<evidence type="ECO:0000313" key="8">
    <source>
        <dbReference type="Proteomes" id="UP000520156"/>
    </source>
</evidence>
<reference evidence="7 8" key="1">
    <citation type="submission" date="2020-08" db="EMBL/GenBank/DDBJ databases">
        <title>The genome sequence of Novosphingobium flavum 4Y4.</title>
        <authorList>
            <person name="Liu Y."/>
        </authorList>
    </citation>
    <scope>NUCLEOTIDE SEQUENCE [LARGE SCALE GENOMIC DNA]</scope>
    <source>
        <strain evidence="7 8">4Y4</strain>
    </source>
</reference>
<protein>
    <submittedName>
        <fullName evidence="7">Glycoside hydrolase family 32 protein</fullName>
    </submittedName>
</protein>
<dbReference type="EMBL" id="JACLAU010000019">
    <property type="protein sequence ID" value="MBC2652393.1"/>
    <property type="molecule type" value="Genomic_DNA"/>
</dbReference>
<evidence type="ECO:0000256" key="3">
    <source>
        <dbReference type="ARBA" id="ARBA00023295"/>
    </source>
</evidence>
<evidence type="ECO:0000256" key="4">
    <source>
        <dbReference type="RuleBase" id="RU362110"/>
    </source>
</evidence>
<gene>
    <name evidence="7" type="ORF">H7F49_11830</name>
</gene>
<dbReference type="Gene3D" id="2.60.120.560">
    <property type="entry name" value="Exo-inulinase, domain 1"/>
    <property type="match status" value="1"/>
</dbReference>
<dbReference type="Pfam" id="PF08244">
    <property type="entry name" value="Glyco_hydro_32C"/>
    <property type="match status" value="1"/>
</dbReference>
<dbReference type="InterPro" id="IPR013189">
    <property type="entry name" value="Glyco_hydro_32_C"/>
</dbReference>
<name>A0A7X1F8M7_9SPHN</name>
<dbReference type="InterPro" id="IPR018053">
    <property type="entry name" value="Glyco_hydro_32_AS"/>
</dbReference>
<dbReference type="PANTHER" id="PTHR42800:SF1">
    <property type="entry name" value="EXOINULINASE INUD (AFU_ORTHOLOGUE AFUA_5G00480)"/>
    <property type="match status" value="1"/>
</dbReference>
<dbReference type="Pfam" id="PF00251">
    <property type="entry name" value="Glyco_hydro_32N"/>
    <property type="match status" value="1"/>
</dbReference>
<dbReference type="RefSeq" id="WP_185683812.1">
    <property type="nucleotide sequence ID" value="NZ_JACLAU010000019.1"/>
</dbReference>
<keyword evidence="2 4" id="KW-0378">Hydrolase</keyword>
<dbReference type="InterPro" id="IPR023296">
    <property type="entry name" value="Glyco_hydro_beta-prop_sf"/>
</dbReference>
<dbReference type="SUPFAM" id="SSF49899">
    <property type="entry name" value="Concanavalin A-like lectins/glucanases"/>
    <property type="match status" value="1"/>
</dbReference>
<dbReference type="PROSITE" id="PS00609">
    <property type="entry name" value="GLYCOSYL_HYDROL_F32"/>
    <property type="match status" value="1"/>
</dbReference>
<feature type="domain" description="Glycosyl hydrolase family 32 N-terminal" evidence="5">
    <location>
        <begin position="26"/>
        <end position="343"/>
    </location>
</feature>
<organism evidence="7 8">
    <name type="scientific">Novosphingobium aerophilum</name>
    <dbReference type="NCBI Taxonomy" id="2839843"/>
    <lineage>
        <taxon>Bacteria</taxon>
        <taxon>Pseudomonadati</taxon>
        <taxon>Pseudomonadota</taxon>
        <taxon>Alphaproteobacteria</taxon>
        <taxon>Sphingomonadales</taxon>
        <taxon>Sphingomonadaceae</taxon>
        <taxon>Novosphingobium</taxon>
    </lineage>
</organism>
<evidence type="ECO:0000259" key="5">
    <source>
        <dbReference type="Pfam" id="PF00251"/>
    </source>
</evidence>
<keyword evidence="3 4" id="KW-0326">Glycosidase</keyword>
<evidence type="ECO:0000256" key="2">
    <source>
        <dbReference type="ARBA" id="ARBA00022801"/>
    </source>
</evidence>
<keyword evidence="8" id="KW-1185">Reference proteome</keyword>
<accession>A0A7X1F8M7</accession>
<evidence type="ECO:0000256" key="1">
    <source>
        <dbReference type="ARBA" id="ARBA00009902"/>
    </source>
</evidence>
<comment type="similarity">
    <text evidence="1 4">Belongs to the glycosyl hydrolase 32 family.</text>
</comment>